<evidence type="ECO:0000256" key="5">
    <source>
        <dbReference type="ARBA" id="ARBA00023004"/>
    </source>
</evidence>
<dbReference type="PROSITE" id="PS51918">
    <property type="entry name" value="RADICAL_SAM"/>
    <property type="match status" value="1"/>
</dbReference>
<dbReference type="SFLD" id="SFLDG01064">
    <property type="entry name" value="F420__menaquinone_cofactor_bio"/>
    <property type="match status" value="1"/>
</dbReference>
<keyword evidence="5" id="KW-0408">Iron</keyword>
<evidence type="ECO:0000256" key="6">
    <source>
        <dbReference type="ARBA" id="ARBA00023014"/>
    </source>
</evidence>
<dbReference type="Pfam" id="PF19288">
    <property type="entry name" value="CofH_C"/>
    <property type="match status" value="1"/>
</dbReference>
<evidence type="ECO:0000259" key="8">
    <source>
        <dbReference type="PROSITE" id="PS51918"/>
    </source>
</evidence>
<dbReference type="InterPro" id="IPR045567">
    <property type="entry name" value="CofH/MnqC-like_C"/>
</dbReference>
<dbReference type="OrthoDB" id="9802027at2"/>
<evidence type="ECO:0000256" key="7">
    <source>
        <dbReference type="SAM" id="MobiDB-lite"/>
    </source>
</evidence>
<evidence type="ECO:0000256" key="2">
    <source>
        <dbReference type="ARBA" id="ARBA00022485"/>
    </source>
</evidence>
<dbReference type="GO" id="GO:0044689">
    <property type="term" value="F:7,8-didemethyl-8-hydroxy-5-deazariboflavin synthase activity"/>
    <property type="evidence" value="ECO:0007669"/>
    <property type="project" value="TreeGrafter"/>
</dbReference>
<dbReference type="EMBL" id="AP012338">
    <property type="protein sequence ID" value="BAM03644.1"/>
    <property type="molecule type" value="Genomic_DNA"/>
</dbReference>
<keyword evidence="4" id="KW-0479">Metal-binding</keyword>
<evidence type="ECO:0000256" key="1">
    <source>
        <dbReference type="ARBA" id="ARBA00001966"/>
    </source>
</evidence>
<dbReference type="STRING" id="1142394.PSMK_14850"/>
<evidence type="ECO:0000313" key="9">
    <source>
        <dbReference type="EMBL" id="BAM03644.1"/>
    </source>
</evidence>
<dbReference type="GO" id="GO:0046872">
    <property type="term" value="F:metal ion binding"/>
    <property type="evidence" value="ECO:0007669"/>
    <property type="project" value="UniProtKB-KW"/>
</dbReference>
<dbReference type="InterPro" id="IPR013785">
    <property type="entry name" value="Aldolase_TIM"/>
</dbReference>
<dbReference type="InterPro" id="IPR007197">
    <property type="entry name" value="rSAM"/>
</dbReference>
<dbReference type="AlphaFoldDB" id="I0IEF6"/>
<organism evidence="9 10">
    <name type="scientific">Phycisphaera mikurensis (strain NBRC 102666 / KCTC 22515 / FYK2301M01)</name>
    <dbReference type="NCBI Taxonomy" id="1142394"/>
    <lineage>
        <taxon>Bacteria</taxon>
        <taxon>Pseudomonadati</taxon>
        <taxon>Planctomycetota</taxon>
        <taxon>Phycisphaerae</taxon>
        <taxon>Phycisphaerales</taxon>
        <taxon>Phycisphaeraceae</taxon>
        <taxon>Phycisphaera</taxon>
    </lineage>
</organism>
<evidence type="ECO:0000313" key="10">
    <source>
        <dbReference type="Proteomes" id="UP000007881"/>
    </source>
</evidence>
<dbReference type="RefSeq" id="WP_014436862.1">
    <property type="nucleotide sequence ID" value="NC_017080.1"/>
</dbReference>
<name>I0IEF6_PHYMF</name>
<evidence type="ECO:0000256" key="4">
    <source>
        <dbReference type="ARBA" id="ARBA00022723"/>
    </source>
</evidence>
<dbReference type="KEGG" id="phm:PSMK_14850"/>
<dbReference type="Proteomes" id="UP000007881">
    <property type="component" value="Chromosome"/>
</dbReference>
<dbReference type="SUPFAM" id="SSF102114">
    <property type="entry name" value="Radical SAM enzymes"/>
    <property type="match status" value="1"/>
</dbReference>
<accession>I0IEF6</accession>
<dbReference type="HOGENOM" id="CLU_040406_0_0_0"/>
<proteinExistence type="predicted"/>
<dbReference type="PANTHER" id="PTHR43076">
    <property type="entry name" value="FO SYNTHASE (COFH)"/>
    <property type="match status" value="1"/>
</dbReference>
<dbReference type="GO" id="GO:0051539">
    <property type="term" value="F:4 iron, 4 sulfur cluster binding"/>
    <property type="evidence" value="ECO:0007669"/>
    <property type="project" value="UniProtKB-KW"/>
</dbReference>
<comment type="cofactor">
    <cofactor evidence="1">
        <name>[4Fe-4S] cluster</name>
        <dbReference type="ChEBI" id="CHEBI:49883"/>
    </cofactor>
</comment>
<dbReference type="Pfam" id="PF04055">
    <property type="entry name" value="Radical_SAM"/>
    <property type="match status" value="1"/>
</dbReference>
<gene>
    <name evidence="9" type="ordered locus">PSMK_14850</name>
</gene>
<dbReference type="PATRIC" id="fig|1142394.8.peg.1528"/>
<evidence type="ECO:0000256" key="3">
    <source>
        <dbReference type="ARBA" id="ARBA00022691"/>
    </source>
</evidence>
<feature type="domain" description="Radical SAM core" evidence="8">
    <location>
        <begin position="60"/>
        <end position="310"/>
    </location>
</feature>
<feature type="compositionally biased region" description="Basic and acidic residues" evidence="7">
    <location>
        <begin position="292"/>
        <end position="309"/>
    </location>
</feature>
<dbReference type="Gene3D" id="3.20.20.70">
    <property type="entry name" value="Aldolase class I"/>
    <property type="match status" value="1"/>
</dbReference>
<keyword evidence="3" id="KW-0949">S-adenosyl-L-methionine</keyword>
<dbReference type="SFLD" id="SFLDS00029">
    <property type="entry name" value="Radical_SAM"/>
    <property type="match status" value="1"/>
</dbReference>
<reference evidence="9 10" key="1">
    <citation type="submission" date="2012-02" db="EMBL/GenBank/DDBJ databases">
        <title>Complete genome sequence of Phycisphaera mikurensis NBRC 102666.</title>
        <authorList>
            <person name="Ankai A."/>
            <person name="Hosoyama A."/>
            <person name="Terui Y."/>
            <person name="Sekine M."/>
            <person name="Fukai R."/>
            <person name="Kato Y."/>
            <person name="Nakamura S."/>
            <person name="Yamada-Narita S."/>
            <person name="Kawakoshi A."/>
            <person name="Fukunaga Y."/>
            <person name="Yamazaki S."/>
            <person name="Fujita N."/>
        </authorList>
    </citation>
    <scope>NUCLEOTIDE SEQUENCE [LARGE SCALE GENOMIC DNA]</scope>
    <source>
        <strain evidence="10">NBRC 102666 / KCTC 22515 / FYK2301M01</strain>
    </source>
</reference>
<dbReference type="SFLD" id="SFLDG01389">
    <property type="entry name" value="menaquinone_synthsis_involved"/>
    <property type="match status" value="1"/>
</dbReference>
<feature type="region of interest" description="Disordered" evidence="7">
    <location>
        <begin position="291"/>
        <end position="312"/>
    </location>
</feature>
<keyword evidence="10" id="KW-1185">Reference proteome</keyword>
<keyword evidence="2" id="KW-0004">4Fe-4S</keyword>
<keyword evidence="6" id="KW-0411">Iron-sulfur</keyword>
<feature type="region of interest" description="Disordered" evidence="7">
    <location>
        <begin position="440"/>
        <end position="478"/>
    </location>
</feature>
<protein>
    <recommendedName>
        <fullName evidence="8">Radical SAM core domain-containing protein</fullName>
    </recommendedName>
</protein>
<dbReference type="PANTHER" id="PTHR43076:SF1">
    <property type="entry name" value="LIPOYL SYNTHASE 2"/>
    <property type="match status" value="1"/>
</dbReference>
<dbReference type="InterPro" id="IPR058240">
    <property type="entry name" value="rSAM_sf"/>
</dbReference>
<dbReference type="InterPro" id="IPR034405">
    <property type="entry name" value="F420"/>
</dbReference>
<feature type="compositionally biased region" description="Basic and acidic residues" evidence="7">
    <location>
        <begin position="440"/>
        <end position="456"/>
    </location>
</feature>
<sequence>MAAPTFSSLLHRDLGLTAVADGRKRLRPEEGLALLKEAPLPALGRLASAAAERIHGDRLRTYVIDRNINYTNVCTAACTFCAFKRNLNDADAYVLGEAAIHAKVQELVDIGGNQVLLQGGMHPDLPLGFYTGMLSGLKKAFPQVHLHAFSPPEFVEFVAVLEVDGFPTARPGRGETLGRGAWLAKLEAVMRELMAAGLDSLPGGGGEIFGPHVRHRIGPGKASGAQWLDVMETAHRVGMRTSATMMFGHLEGRMDRIQHMDAVRSRQDRAIEADLPGRYLSFISWPYQRENTPLDRLPDHDPLAEKRGGEPFPGDVLAEAVARGEVDPEDRAACRRVAPGAGKVLRTAGGTEYLRTQAVSRLYLDNIHSIGSSWVTMGPRIGQLGLLYGANDMGSVMMEENVVSAAGTTYCLNEATLCRLVRDAGFVPAQRNNRYEVLQEHPDTPDAPDRRIDDWSTQRPRAQRAAFEPGVKAEAKDGPATVPLTVTAGHVQAAPALA</sequence>
<dbReference type="eggNOG" id="COG1060">
    <property type="taxonomic scope" value="Bacteria"/>
</dbReference>